<organism evidence="1 2">
    <name type="scientific">Scutellospora calospora</name>
    <dbReference type="NCBI Taxonomy" id="85575"/>
    <lineage>
        <taxon>Eukaryota</taxon>
        <taxon>Fungi</taxon>
        <taxon>Fungi incertae sedis</taxon>
        <taxon>Mucoromycota</taxon>
        <taxon>Glomeromycotina</taxon>
        <taxon>Glomeromycetes</taxon>
        <taxon>Diversisporales</taxon>
        <taxon>Gigasporaceae</taxon>
        <taxon>Scutellospora</taxon>
    </lineage>
</organism>
<evidence type="ECO:0000313" key="1">
    <source>
        <dbReference type="EMBL" id="CAG8703987.1"/>
    </source>
</evidence>
<gene>
    <name evidence="1" type="ORF">SCALOS_LOCUS10600</name>
</gene>
<dbReference type="EMBL" id="CAJVPM010040677">
    <property type="protein sequence ID" value="CAG8703987.1"/>
    <property type="molecule type" value="Genomic_DNA"/>
</dbReference>
<protein>
    <submittedName>
        <fullName evidence="1">5508_t:CDS:1</fullName>
    </submittedName>
</protein>
<comment type="caution">
    <text evidence="1">The sequence shown here is derived from an EMBL/GenBank/DDBJ whole genome shotgun (WGS) entry which is preliminary data.</text>
</comment>
<feature type="non-terminal residue" evidence="1">
    <location>
        <position position="179"/>
    </location>
</feature>
<dbReference type="Proteomes" id="UP000789860">
    <property type="component" value="Unassembled WGS sequence"/>
</dbReference>
<proteinExistence type="predicted"/>
<accession>A0ACA9PCM1</accession>
<keyword evidence="2" id="KW-1185">Reference proteome</keyword>
<sequence>NRMRFKMENYQGIPNDNTSKPLDHDNFDVESIYNFDELDIDISESLNDYVEELPMTKWDSLDVALKSLNNSKELTADILQEITYHQLFDHCRFIIYVAQCFGISQDPATKNYLMVMHYFEGGSLRQYLDNNYNELSFNDKLGLLYSMTNGLFHIHLKGLIHKDFHPGNILNKYNEEMQN</sequence>
<name>A0ACA9PCM1_9GLOM</name>
<reference evidence="1" key="1">
    <citation type="submission" date="2021-06" db="EMBL/GenBank/DDBJ databases">
        <authorList>
            <person name="Kallberg Y."/>
            <person name="Tangrot J."/>
            <person name="Rosling A."/>
        </authorList>
    </citation>
    <scope>NUCLEOTIDE SEQUENCE</scope>
    <source>
        <strain evidence="1">AU212A</strain>
    </source>
</reference>
<evidence type="ECO:0000313" key="2">
    <source>
        <dbReference type="Proteomes" id="UP000789860"/>
    </source>
</evidence>
<feature type="non-terminal residue" evidence="1">
    <location>
        <position position="1"/>
    </location>
</feature>